<evidence type="ECO:0000313" key="1">
    <source>
        <dbReference type="EMBL" id="SCW95925.1"/>
    </source>
</evidence>
<name>A0A1G4USH2_9HYPH</name>
<reference evidence="2" key="1">
    <citation type="submission" date="2016-10" db="EMBL/GenBank/DDBJ databases">
        <authorList>
            <person name="Varghese N."/>
            <person name="Submissions S."/>
        </authorList>
    </citation>
    <scope>NUCLEOTIDE SEQUENCE [LARGE SCALE GENOMIC DNA]</scope>
    <source>
        <strain evidence="2">CGMCC 1.1761</strain>
    </source>
</reference>
<dbReference type="EMBL" id="FMTP01000010">
    <property type="protein sequence ID" value="SCW95925.1"/>
    <property type="molecule type" value="Genomic_DNA"/>
</dbReference>
<dbReference type="Proteomes" id="UP000198889">
    <property type="component" value="Unassembled WGS sequence"/>
</dbReference>
<keyword evidence="2" id="KW-1185">Reference proteome</keyword>
<gene>
    <name evidence="1" type="ORF">SAMN05660859_0149</name>
</gene>
<dbReference type="RefSeq" id="WP_091444325.1">
    <property type="nucleotide sequence ID" value="NZ_FMTP01000010.1"/>
</dbReference>
<proteinExistence type="predicted"/>
<dbReference type="STRING" id="177413.SAMN05660859_0149"/>
<dbReference type="AlphaFoldDB" id="A0A1G4USH2"/>
<organism evidence="1 2">
    <name type="scientific">Ancylobacter rudongensis</name>
    <dbReference type="NCBI Taxonomy" id="177413"/>
    <lineage>
        <taxon>Bacteria</taxon>
        <taxon>Pseudomonadati</taxon>
        <taxon>Pseudomonadota</taxon>
        <taxon>Alphaproteobacteria</taxon>
        <taxon>Hyphomicrobiales</taxon>
        <taxon>Xanthobacteraceae</taxon>
        <taxon>Ancylobacter</taxon>
    </lineage>
</organism>
<protein>
    <submittedName>
        <fullName evidence="1">Uncharacterized protein</fullName>
    </submittedName>
</protein>
<sequence>MDTNANGADVRKPMTIAELEAEHEAGAKAHAERVEAHKRREMLEQIVELKTQFAGRREKLKDERKAMKTKAGHLKAALDFLASVENDELTTDQLREVRKIASNLAAGHENGVAPGEIDARPMSLAEFSGLTINLGKILPGELRFAHR</sequence>
<accession>A0A1G4USH2</accession>
<evidence type="ECO:0000313" key="2">
    <source>
        <dbReference type="Proteomes" id="UP000198889"/>
    </source>
</evidence>